<feature type="region of interest" description="Disordered" evidence="10">
    <location>
        <begin position="1"/>
        <end position="23"/>
    </location>
</feature>
<reference evidence="12 13" key="1">
    <citation type="submission" date="2019-02" db="EMBL/GenBank/DDBJ databases">
        <title>Deep-cultivation of Planctomycetes and their phenomic and genomic characterization uncovers novel biology.</title>
        <authorList>
            <person name="Wiegand S."/>
            <person name="Jogler M."/>
            <person name="Boedeker C."/>
            <person name="Pinto D."/>
            <person name="Vollmers J."/>
            <person name="Rivas-Marin E."/>
            <person name="Kohn T."/>
            <person name="Peeters S.H."/>
            <person name="Heuer A."/>
            <person name="Rast P."/>
            <person name="Oberbeckmann S."/>
            <person name="Bunk B."/>
            <person name="Jeske O."/>
            <person name="Meyerdierks A."/>
            <person name="Storesund J.E."/>
            <person name="Kallscheuer N."/>
            <person name="Luecker S."/>
            <person name="Lage O.M."/>
            <person name="Pohl T."/>
            <person name="Merkel B.J."/>
            <person name="Hornburger P."/>
            <person name="Mueller R.-W."/>
            <person name="Bruemmer F."/>
            <person name="Labrenz M."/>
            <person name="Spormann A.M."/>
            <person name="Op den Camp H."/>
            <person name="Overmann J."/>
            <person name="Amann R."/>
            <person name="Jetten M.S.M."/>
            <person name="Mascher T."/>
            <person name="Medema M.H."/>
            <person name="Devos D.P."/>
            <person name="Kaster A.-K."/>
            <person name="Ovreas L."/>
            <person name="Rohde M."/>
            <person name="Galperin M.Y."/>
            <person name="Jogler C."/>
        </authorList>
    </citation>
    <scope>NUCLEOTIDE SEQUENCE [LARGE SCALE GENOMIC DNA]</scope>
    <source>
        <strain evidence="12 13">I41</strain>
    </source>
</reference>
<dbReference type="NCBIfam" id="TIGR00635">
    <property type="entry name" value="ruvB"/>
    <property type="match status" value="1"/>
</dbReference>
<keyword evidence="2 9" id="KW-0547">Nucleotide-binding</keyword>
<feature type="domain" description="AAA+ ATPase" evidence="11">
    <location>
        <begin position="63"/>
        <end position="194"/>
    </location>
</feature>
<comment type="similarity">
    <text evidence="9">Belongs to the RuvB family.</text>
</comment>
<evidence type="ECO:0000259" key="11">
    <source>
        <dbReference type="SMART" id="SM00382"/>
    </source>
</evidence>
<dbReference type="InterPro" id="IPR041445">
    <property type="entry name" value="AAA_lid_4"/>
</dbReference>
<feature type="binding site" evidence="9">
    <location>
        <position position="183"/>
    </location>
    <ligand>
        <name>ATP</name>
        <dbReference type="ChEBI" id="CHEBI:30616"/>
    </ligand>
</feature>
<dbReference type="AlphaFoldDB" id="A0A517U438"/>
<dbReference type="GO" id="GO:0016887">
    <property type="term" value="F:ATP hydrolysis activity"/>
    <property type="evidence" value="ECO:0007669"/>
    <property type="project" value="RHEA"/>
</dbReference>
<name>A0A517U438_9BACT</name>
<dbReference type="SUPFAM" id="SSF46785">
    <property type="entry name" value="Winged helix' DNA-binding domain"/>
    <property type="match status" value="1"/>
</dbReference>
<comment type="caution">
    <text evidence="9">Lacks conserved residue(s) required for the propagation of feature annotation.</text>
</comment>
<evidence type="ECO:0000256" key="5">
    <source>
        <dbReference type="ARBA" id="ARBA00022840"/>
    </source>
</evidence>
<gene>
    <name evidence="12" type="primary">ruvB_2</name>
    <name evidence="9" type="synonym">ruvB</name>
    <name evidence="12" type="ORF">I41_45750</name>
</gene>
<dbReference type="Proteomes" id="UP000317909">
    <property type="component" value="Chromosome"/>
</dbReference>
<dbReference type="GO" id="GO:0000400">
    <property type="term" value="F:four-way junction DNA binding"/>
    <property type="evidence" value="ECO:0007669"/>
    <property type="project" value="UniProtKB-UniRule"/>
</dbReference>
<dbReference type="Pfam" id="PF17864">
    <property type="entry name" value="AAA_lid_4"/>
    <property type="match status" value="1"/>
</dbReference>
<dbReference type="GO" id="GO:0006310">
    <property type="term" value="P:DNA recombination"/>
    <property type="evidence" value="ECO:0007669"/>
    <property type="project" value="UniProtKB-UniRule"/>
</dbReference>
<feature type="binding site" evidence="9">
    <location>
        <position position="322"/>
    </location>
    <ligand>
        <name>DNA</name>
        <dbReference type="ChEBI" id="CHEBI:16991"/>
    </ligand>
</feature>
<evidence type="ECO:0000256" key="9">
    <source>
        <dbReference type="HAMAP-Rule" id="MF_00016"/>
    </source>
</evidence>
<feature type="binding site" evidence="9">
    <location>
        <begin position="140"/>
        <end position="142"/>
    </location>
    <ligand>
        <name>ATP</name>
        <dbReference type="ChEBI" id="CHEBI:30616"/>
    </ligand>
</feature>
<sequence length="363" mass="40064">MSREPILSGDDAFEPDPPSQFVPLGREEDQVLRPQRMEDMVGQREVYERLMIAVDAARIRQETLGHILLDGPPGLGKTTFATCIPRALDVPLQIASGAALSAPKDLLPYLTNAQEGSVLFIDEIHRLPKAVEEFMYPAMEDFRIDITLGEGVSARTVNMTLRPFTIIGATTRSGLLSAPLRDRFQVREHLDFYSHDELCEIIRRNARKLRVEIDDESAMKIAVCSRGTPRIANNRLRWVRDYATTKAAGKITLPVANAALAMLGVDPAGLDNQDRKYMETILRVFHGGPAGVEAIAHTLNTAIDTLTDEVEPFLLRSELVVRTPRGRKLTAKGYEHLGATPDAAINGARHGRGDDGPLPLFAE</sequence>
<feature type="binding site" evidence="9">
    <location>
        <position position="77"/>
    </location>
    <ligand>
        <name>ATP</name>
        <dbReference type="ChEBI" id="CHEBI:30616"/>
    </ligand>
</feature>
<feature type="binding site" evidence="9">
    <location>
        <position position="74"/>
    </location>
    <ligand>
        <name>ATP</name>
        <dbReference type="ChEBI" id="CHEBI:30616"/>
    </ligand>
</feature>
<dbReference type="GO" id="GO:0006281">
    <property type="term" value="P:DNA repair"/>
    <property type="evidence" value="ECO:0007669"/>
    <property type="project" value="UniProtKB-UniRule"/>
</dbReference>
<dbReference type="GO" id="GO:0005737">
    <property type="term" value="C:cytoplasm"/>
    <property type="evidence" value="ECO:0007669"/>
    <property type="project" value="UniProtKB-SubCell"/>
</dbReference>
<dbReference type="Pfam" id="PF05491">
    <property type="entry name" value="WHD_RuvB"/>
    <property type="match status" value="1"/>
</dbReference>
<dbReference type="PANTHER" id="PTHR42848">
    <property type="match status" value="1"/>
</dbReference>
<dbReference type="PANTHER" id="PTHR42848:SF1">
    <property type="entry name" value="HOLLIDAY JUNCTION BRANCH MIGRATION COMPLEX SUBUNIT RUVB"/>
    <property type="match status" value="1"/>
</dbReference>
<evidence type="ECO:0000256" key="1">
    <source>
        <dbReference type="ARBA" id="ARBA00022490"/>
    </source>
</evidence>
<feature type="binding site" evidence="9">
    <location>
        <position position="79"/>
    </location>
    <ligand>
        <name>ATP</name>
        <dbReference type="ChEBI" id="CHEBI:30616"/>
    </ligand>
</feature>
<dbReference type="Gene3D" id="1.10.10.10">
    <property type="entry name" value="Winged helix-like DNA-binding domain superfamily/Winged helix DNA-binding domain"/>
    <property type="match status" value="1"/>
</dbReference>
<dbReference type="KEGG" id="llh:I41_45750"/>
<feature type="region of interest" description="Head domain (RuvB-H)" evidence="9">
    <location>
        <begin position="267"/>
        <end position="363"/>
    </location>
</feature>
<keyword evidence="8 9" id="KW-0234">DNA repair</keyword>
<keyword evidence="12" id="KW-0347">Helicase</keyword>
<feature type="region of interest" description="Disordered" evidence="10">
    <location>
        <begin position="341"/>
        <end position="363"/>
    </location>
</feature>
<dbReference type="GO" id="GO:0048476">
    <property type="term" value="C:Holliday junction resolvase complex"/>
    <property type="evidence" value="ECO:0007669"/>
    <property type="project" value="UniProtKB-UniRule"/>
</dbReference>
<dbReference type="Gene3D" id="1.10.8.60">
    <property type="match status" value="1"/>
</dbReference>
<dbReference type="InterPro" id="IPR036390">
    <property type="entry name" value="WH_DNA-bd_sf"/>
</dbReference>
<feature type="binding site" evidence="9">
    <location>
        <position position="78"/>
    </location>
    <ligand>
        <name>ATP</name>
        <dbReference type="ChEBI" id="CHEBI:30616"/>
    </ligand>
</feature>
<evidence type="ECO:0000256" key="2">
    <source>
        <dbReference type="ARBA" id="ARBA00022741"/>
    </source>
</evidence>
<evidence type="ECO:0000256" key="4">
    <source>
        <dbReference type="ARBA" id="ARBA00022801"/>
    </source>
</evidence>
<dbReference type="GO" id="GO:0009378">
    <property type="term" value="F:four-way junction helicase activity"/>
    <property type="evidence" value="ECO:0007669"/>
    <property type="project" value="InterPro"/>
</dbReference>
<keyword evidence="13" id="KW-1185">Reference proteome</keyword>
<evidence type="ECO:0000256" key="8">
    <source>
        <dbReference type="ARBA" id="ARBA00023204"/>
    </source>
</evidence>
<dbReference type="EMBL" id="CP036339">
    <property type="protein sequence ID" value="QDT75365.1"/>
    <property type="molecule type" value="Genomic_DNA"/>
</dbReference>
<accession>A0A517U438</accession>
<proteinExistence type="inferred from homology"/>
<dbReference type="CDD" id="cd00009">
    <property type="entry name" value="AAA"/>
    <property type="match status" value="1"/>
</dbReference>
<dbReference type="InterPro" id="IPR008823">
    <property type="entry name" value="RuvB_wg_C"/>
</dbReference>
<feature type="binding site" evidence="9">
    <location>
        <position position="193"/>
    </location>
    <ligand>
        <name>ATP</name>
        <dbReference type="ChEBI" id="CHEBI:30616"/>
    </ligand>
</feature>
<evidence type="ECO:0000256" key="3">
    <source>
        <dbReference type="ARBA" id="ARBA00022763"/>
    </source>
</evidence>
<comment type="subunit">
    <text evidence="9">Homohexamer. Forms an RuvA(8)-RuvB(12)-Holliday junction (HJ) complex. HJ DNA is sandwiched between 2 RuvA tetramers; dsDNA enters through RuvA and exits via RuvB. An RuvB hexamer assembles on each DNA strand where it exits the tetramer. Each RuvB hexamer is contacted by two RuvA subunits (via domain III) on 2 adjacent RuvB subunits; this complex drives branch migration. In the full resolvosome a probable DNA-RuvA(4)-RuvB(12)-RuvC(2) complex forms which resolves the HJ.</text>
</comment>
<comment type="subcellular location">
    <subcellularLocation>
        <location evidence="9">Cytoplasm</location>
    </subcellularLocation>
</comment>
<dbReference type="InterPro" id="IPR027417">
    <property type="entry name" value="P-loop_NTPase"/>
</dbReference>
<dbReference type="NCBIfam" id="NF000868">
    <property type="entry name" value="PRK00080.1"/>
    <property type="match status" value="1"/>
</dbReference>
<dbReference type="EC" id="3.6.4.-" evidence="9"/>
<evidence type="ECO:0000313" key="12">
    <source>
        <dbReference type="EMBL" id="QDT75365.1"/>
    </source>
</evidence>
<dbReference type="Gene3D" id="3.40.50.300">
    <property type="entry name" value="P-loop containing nucleotide triphosphate hydrolases"/>
    <property type="match status" value="1"/>
</dbReference>
<evidence type="ECO:0000256" key="6">
    <source>
        <dbReference type="ARBA" id="ARBA00023125"/>
    </source>
</evidence>
<dbReference type="RefSeq" id="WP_145435026.1">
    <property type="nucleotide sequence ID" value="NZ_CP036339.1"/>
</dbReference>
<feature type="binding site" evidence="9">
    <location>
        <position position="327"/>
    </location>
    <ligand>
        <name>DNA</name>
        <dbReference type="ChEBI" id="CHEBI:16991"/>
    </ligand>
</feature>
<dbReference type="InterPro" id="IPR036388">
    <property type="entry name" value="WH-like_DNA-bd_sf"/>
</dbReference>
<evidence type="ECO:0000256" key="7">
    <source>
        <dbReference type="ARBA" id="ARBA00023172"/>
    </source>
</evidence>
<dbReference type="Pfam" id="PF05496">
    <property type="entry name" value="RuvB_N"/>
    <property type="match status" value="1"/>
</dbReference>
<feature type="binding site" evidence="9">
    <location>
        <position position="78"/>
    </location>
    <ligand>
        <name>Mg(2+)</name>
        <dbReference type="ChEBI" id="CHEBI:18420"/>
    </ligand>
</feature>
<keyword evidence="1 9" id="KW-0963">Cytoplasm</keyword>
<feature type="binding site" evidence="9">
    <location>
        <position position="230"/>
    </location>
    <ligand>
        <name>ATP</name>
        <dbReference type="ChEBI" id="CHEBI:30616"/>
    </ligand>
</feature>
<comment type="catalytic activity">
    <reaction evidence="9">
        <text>ATP + H2O = ADP + phosphate + H(+)</text>
        <dbReference type="Rhea" id="RHEA:13065"/>
        <dbReference type="ChEBI" id="CHEBI:15377"/>
        <dbReference type="ChEBI" id="CHEBI:15378"/>
        <dbReference type="ChEBI" id="CHEBI:30616"/>
        <dbReference type="ChEBI" id="CHEBI:43474"/>
        <dbReference type="ChEBI" id="CHEBI:456216"/>
    </reaction>
</comment>
<keyword evidence="5 9" id="KW-0067">ATP-binding</keyword>
<evidence type="ECO:0000256" key="10">
    <source>
        <dbReference type="SAM" id="MobiDB-lite"/>
    </source>
</evidence>
<feature type="binding site" evidence="9">
    <location>
        <position position="33"/>
    </location>
    <ligand>
        <name>ATP</name>
        <dbReference type="ChEBI" id="CHEBI:30616"/>
    </ligand>
</feature>
<dbReference type="GO" id="GO:0005524">
    <property type="term" value="F:ATP binding"/>
    <property type="evidence" value="ECO:0007669"/>
    <property type="project" value="UniProtKB-UniRule"/>
</dbReference>
<keyword evidence="3 9" id="KW-0227">DNA damage</keyword>
<keyword evidence="7 9" id="KW-0233">DNA recombination</keyword>
<organism evidence="12 13">
    <name type="scientific">Lacipirellula limnantheis</name>
    <dbReference type="NCBI Taxonomy" id="2528024"/>
    <lineage>
        <taxon>Bacteria</taxon>
        <taxon>Pseudomonadati</taxon>
        <taxon>Planctomycetota</taxon>
        <taxon>Planctomycetia</taxon>
        <taxon>Pirellulales</taxon>
        <taxon>Lacipirellulaceae</taxon>
        <taxon>Lacipirellula</taxon>
    </lineage>
</organism>
<protein>
    <recommendedName>
        <fullName evidence="9">Holliday junction branch migration complex subunit RuvB</fullName>
        <ecNumber evidence="9">3.6.4.-</ecNumber>
    </recommendedName>
</protein>
<evidence type="ECO:0000313" key="13">
    <source>
        <dbReference type="Proteomes" id="UP000317909"/>
    </source>
</evidence>
<keyword evidence="4 9" id="KW-0378">Hydrolase</keyword>
<dbReference type="HAMAP" id="MF_00016">
    <property type="entry name" value="DNA_HJ_migration_RuvB"/>
    <property type="match status" value="1"/>
</dbReference>
<comment type="function">
    <text evidence="9">The RuvA-RuvB-RuvC complex processes Holliday junction (HJ) DNA during genetic recombination and DNA repair, while the RuvA-RuvB complex plays an important role in the rescue of blocked DNA replication forks via replication fork reversal (RFR). RuvA specifically binds to HJ cruciform DNA, conferring on it an open structure. The RuvB hexamer acts as an ATP-dependent pump, pulling dsDNA into and through the RuvAB complex. RuvB forms 2 homohexamers on either side of HJ DNA bound by 1 or 2 RuvA tetramers; 4 subunits per hexamer contact DNA at a time. Coordinated motions by a converter formed by DNA-disengaged RuvB subunits stimulates ATP hydrolysis and nucleotide exchange. Immobilization of the converter enables RuvB to convert the ATP-contained energy into a lever motion, pulling 2 nucleotides of DNA out of the RuvA tetramer per ATP hydrolyzed, thus driving DNA branch migration. The RuvB motors rotate together with the DNA substrate, which together with the progressing nucleotide cycle form the mechanistic basis for DNA recombination by continuous HJ branch migration. Branch migration allows RuvC to scan DNA until it finds its consensus sequence, where it cleaves and resolves cruciform DNA.</text>
</comment>
<dbReference type="SMART" id="SM00382">
    <property type="entry name" value="AAA"/>
    <property type="match status" value="1"/>
</dbReference>
<feature type="region of interest" description="Small ATPAse domain (RuvB-S)" evidence="9">
    <location>
        <begin position="194"/>
        <end position="264"/>
    </location>
</feature>
<comment type="domain">
    <text evidence="9">Has 3 domains, the large (RuvB-L) and small ATPase (RuvB-S) domains and the C-terminal head (RuvB-H) domain. The head domain binds DNA, while the ATPase domains jointly bind ATP, ADP or are empty depending on the state of the subunit in the translocation cycle. During a single DNA translocation step the structure of each domain remains the same, but their relative positions change.</text>
</comment>
<dbReference type="InterPro" id="IPR008824">
    <property type="entry name" value="RuvB-like_N"/>
</dbReference>
<keyword evidence="6 9" id="KW-0238">DNA-binding</keyword>
<feature type="binding site" evidence="9">
    <location>
        <position position="32"/>
    </location>
    <ligand>
        <name>ATP</name>
        <dbReference type="ChEBI" id="CHEBI:30616"/>
    </ligand>
</feature>
<dbReference type="InterPro" id="IPR003593">
    <property type="entry name" value="AAA+_ATPase"/>
</dbReference>
<dbReference type="InterPro" id="IPR004605">
    <property type="entry name" value="DNA_helicase_Holl-junc_RuvB"/>
</dbReference>
<dbReference type="OrthoDB" id="9804478at2"/>
<dbReference type="SUPFAM" id="SSF52540">
    <property type="entry name" value="P-loop containing nucleoside triphosphate hydrolases"/>
    <property type="match status" value="1"/>
</dbReference>